<reference evidence="3" key="1">
    <citation type="submission" date="2021-01" db="EMBL/GenBank/DDBJ databases">
        <authorList>
            <person name="Corre E."/>
            <person name="Pelletier E."/>
            <person name="Niang G."/>
            <person name="Scheremetjew M."/>
            <person name="Finn R."/>
            <person name="Kale V."/>
            <person name="Holt S."/>
            <person name="Cochrane G."/>
            <person name="Meng A."/>
            <person name="Brown T."/>
            <person name="Cohen L."/>
        </authorList>
    </citation>
    <scope>NUCLEOTIDE SEQUENCE</scope>
    <source>
        <strain evidence="3">CCMP125</strain>
    </source>
</reference>
<evidence type="ECO:0000313" key="3">
    <source>
        <dbReference type="EMBL" id="CAD9980306.1"/>
    </source>
</evidence>
<keyword evidence="2" id="KW-0812">Transmembrane</keyword>
<name>A0A7S2YJR9_9STRA</name>
<keyword evidence="2" id="KW-1133">Transmembrane helix</keyword>
<dbReference type="EMBL" id="HBHT01028955">
    <property type="protein sequence ID" value="CAD9980306.1"/>
    <property type="molecule type" value="Transcribed_RNA"/>
</dbReference>
<feature type="transmembrane region" description="Helical" evidence="2">
    <location>
        <begin position="61"/>
        <end position="82"/>
    </location>
</feature>
<feature type="compositionally biased region" description="Polar residues" evidence="1">
    <location>
        <begin position="327"/>
        <end position="341"/>
    </location>
</feature>
<feature type="compositionally biased region" description="Basic and acidic residues" evidence="1">
    <location>
        <begin position="303"/>
        <end position="312"/>
    </location>
</feature>
<feature type="region of interest" description="Disordered" evidence="1">
    <location>
        <begin position="296"/>
        <end position="341"/>
    </location>
</feature>
<organism evidence="3">
    <name type="scientific">Entomoneis paludosa</name>
    <dbReference type="NCBI Taxonomy" id="265537"/>
    <lineage>
        <taxon>Eukaryota</taxon>
        <taxon>Sar</taxon>
        <taxon>Stramenopiles</taxon>
        <taxon>Ochrophyta</taxon>
        <taxon>Bacillariophyta</taxon>
        <taxon>Bacillariophyceae</taxon>
        <taxon>Bacillariophycidae</taxon>
        <taxon>Entomoneidaceae</taxon>
        <taxon>Entomoneis</taxon>
    </lineage>
</organism>
<dbReference type="AlphaFoldDB" id="A0A7S2YJR9"/>
<evidence type="ECO:0000256" key="1">
    <source>
        <dbReference type="SAM" id="MobiDB-lite"/>
    </source>
</evidence>
<feature type="transmembrane region" description="Helical" evidence="2">
    <location>
        <begin position="126"/>
        <end position="149"/>
    </location>
</feature>
<feature type="transmembrane region" description="Helical" evidence="2">
    <location>
        <begin position="251"/>
        <end position="272"/>
    </location>
</feature>
<accession>A0A7S2YJR9</accession>
<keyword evidence="2" id="KW-0472">Membrane</keyword>
<feature type="transmembrane region" description="Helical" evidence="2">
    <location>
        <begin position="164"/>
        <end position="187"/>
    </location>
</feature>
<protein>
    <submittedName>
        <fullName evidence="3">Uncharacterized protein</fullName>
    </submittedName>
</protein>
<feature type="transmembrane region" description="Helical" evidence="2">
    <location>
        <begin position="208"/>
        <end position="231"/>
    </location>
</feature>
<proteinExistence type="predicted"/>
<gene>
    <name evidence="3" type="ORF">APAL1065_LOCUS19445</name>
</gene>
<evidence type="ECO:0000256" key="2">
    <source>
        <dbReference type="SAM" id="Phobius"/>
    </source>
</evidence>
<feature type="region of interest" description="Disordered" evidence="1">
    <location>
        <begin position="87"/>
        <end position="109"/>
    </location>
</feature>
<sequence length="341" mass="38212">MALLCCFYFANFGQGEEEEDRQDRQLRNYNNYNNYNYNQQQQEQEEYEEGYASMLMSRHSFILFLMYGLVSVLFLGVTYRFLPPETANSTTTDSSKGLEGQSLDGEETDSLQTRTRMDVLYDVSKILSIFAVAMMTLTSIIALASPLFILQDEGERDRMNEEGYMYNFMLISVWMLLLVIVLSVLAYRTLSQHTKPTSRLEIGVLQGCLYVFPCAALMLSALYSGFSFQMISSLFSNAEGDRRRERGMEDGPMGGLLFSGCCFALAVIYALMASILSKYQSSVVSSNDIDNGTANTSSSYYKGMDDDGKVAEDPTSTELNSGPWRKNSPSEPPTTTGEAKV</sequence>